<dbReference type="GO" id="GO:0016829">
    <property type="term" value="F:lyase activity"/>
    <property type="evidence" value="ECO:0007669"/>
    <property type="project" value="UniProtKB-KW"/>
</dbReference>
<dbReference type="Pfam" id="PF01063">
    <property type="entry name" value="Aminotran_4"/>
    <property type="match status" value="1"/>
</dbReference>
<dbReference type="InterPro" id="IPR001544">
    <property type="entry name" value="Aminotrans_IV"/>
</dbReference>
<dbReference type="Gene3D" id="3.30.470.10">
    <property type="match status" value="1"/>
</dbReference>
<organism evidence="2 3">
    <name type="scientific">Paracoccus laeviglucosivorans</name>
    <dbReference type="NCBI Taxonomy" id="1197861"/>
    <lineage>
        <taxon>Bacteria</taxon>
        <taxon>Pseudomonadati</taxon>
        <taxon>Pseudomonadota</taxon>
        <taxon>Alphaproteobacteria</taxon>
        <taxon>Rhodobacterales</taxon>
        <taxon>Paracoccaceae</taxon>
        <taxon>Paracoccus</taxon>
    </lineage>
</organism>
<dbReference type="InterPro" id="IPR043132">
    <property type="entry name" value="BCAT-like_C"/>
</dbReference>
<dbReference type="NCBIfam" id="NF005729">
    <property type="entry name" value="PRK07546.1-3"/>
    <property type="match status" value="1"/>
</dbReference>
<dbReference type="Proteomes" id="UP000319014">
    <property type="component" value="Unassembled WGS sequence"/>
</dbReference>
<proteinExistence type="predicted"/>
<dbReference type="Gene3D" id="3.20.10.10">
    <property type="entry name" value="D-amino Acid Aminotransferase, subunit A, domain 2"/>
    <property type="match status" value="1"/>
</dbReference>
<evidence type="ECO:0000313" key="3">
    <source>
        <dbReference type="Proteomes" id="UP000319014"/>
    </source>
</evidence>
<keyword evidence="3" id="KW-1185">Reference proteome</keyword>
<dbReference type="AlphaFoldDB" id="A0A521B0F0"/>
<accession>A0A521B0F0</accession>
<name>A0A521B0F0_9RHOB</name>
<dbReference type="EMBL" id="FXTK01000002">
    <property type="protein sequence ID" value="SMO40491.1"/>
    <property type="molecule type" value="Genomic_DNA"/>
</dbReference>
<reference evidence="2 3" key="1">
    <citation type="submission" date="2017-05" db="EMBL/GenBank/DDBJ databases">
        <authorList>
            <person name="Varghese N."/>
            <person name="Submissions S."/>
        </authorList>
    </citation>
    <scope>NUCLEOTIDE SEQUENCE [LARGE SCALE GENOMIC DNA]</scope>
    <source>
        <strain evidence="2 3">DSM 100094</strain>
    </source>
</reference>
<dbReference type="SUPFAM" id="SSF56752">
    <property type="entry name" value="D-aminoacid aminotransferase-like PLP-dependent enzymes"/>
    <property type="match status" value="1"/>
</dbReference>
<evidence type="ECO:0000313" key="2">
    <source>
        <dbReference type="EMBL" id="SMO40491.1"/>
    </source>
</evidence>
<keyword evidence="2" id="KW-0456">Lyase</keyword>
<dbReference type="InterPro" id="IPR036038">
    <property type="entry name" value="Aminotransferase-like"/>
</dbReference>
<gene>
    <name evidence="2" type="ORF">SAMN06265221_10224</name>
</gene>
<dbReference type="InterPro" id="IPR043131">
    <property type="entry name" value="BCAT-like_N"/>
</dbReference>
<protein>
    <recommendedName>
        <fullName evidence="1">Probable branched-chain-amino-acid aminotransferase</fullName>
    </recommendedName>
</protein>
<sequence>MESPFHPALDDPQLRLIETALWDGAACPMAGGHLARLQSAAARLGWPLDMDAARAAFSGPAGQPRRLRLLLDRCGAMTVEHGPLAAPIAEWRLGLAQEHLQSDDPWLQVKSTRRPAYDAARAALPAGLDELVMQNERGEVCDGTITTIFFDRGEGLRTPPLRCGLLPGVLRADMLAWGRCTEEVLMVRDLPDVRLWVGNALRGLSPAVLTAAKGR</sequence>
<dbReference type="RefSeq" id="WP_425467445.1">
    <property type="nucleotide sequence ID" value="NZ_FXTK01000002.1"/>
</dbReference>
<evidence type="ECO:0000256" key="1">
    <source>
        <dbReference type="ARBA" id="ARBA00014472"/>
    </source>
</evidence>